<dbReference type="AlphaFoldDB" id="X0ZJX9"/>
<name>X0ZJX9_9ZZZZ</name>
<reference evidence="1" key="1">
    <citation type="journal article" date="2014" name="Front. Microbiol.">
        <title>High frequency of phylogenetically diverse reductive dehalogenase-homologous genes in deep subseafloor sedimentary metagenomes.</title>
        <authorList>
            <person name="Kawai M."/>
            <person name="Futagami T."/>
            <person name="Toyoda A."/>
            <person name="Takaki Y."/>
            <person name="Nishi S."/>
            <person name="Hori S."/>
            <person name="Arai W."/>
            <person name="Tsubouchi T."/>
            <person name="Morono Y."/>
            <person name="Uchiyama I."/>
            <person name="Ito T."/>
            <person name="Fujiyama A."/>
            <person name="Inagaki F."/>
            <person name="Takami H."/>
        </authorList>
    </citation>
    <scope>NUCLEOTIDE SEQUENCE</scope>
    <source>
        <strain evidence="1">Expedition CK06-06</strain>
    </source>
</reference>
<feature type="non-terminal residue" evidence="1">
    <location>
        <position position="1"/>
    </location>
</feature>
<dbReference type="EMBL" id="BARS01051775">
    <property type="protein sequence ID" value="GAG48601.1"/>
    <property type="molecule type" value="Genomic_DNA"/>
</dbReference>
<sequence>IPVSKPDFFFDHKYHPWWISSTLAQLLTANFLTAVEQAEKAGTSAIQRPAPSPRRS</sequence>
<gene>
    <name evidence="1" type="ORF">S01H1_77062</name>
</gene>
<accession>X0ZJX9</accession>
<protein>
    <submittedName>
        <fullName evidence="1">Uncharacterized protein</fullName>
    </submittedName>
</protein>
<proteinExistence type="predicted"/>
<organism evidence="1">
    <name type="scientific">marine sediment metagenome</name>
    <dbReference type="NCBI Taxonomy" id="412755"/>
    <lineage>
        <taxon>unclassified sequences</taxon>
        <taxon>metagenomes</taxon>
        <taxon>ecological metagenomes</taxon>
    </lineage>
</organism>
<comment type="caution">
    <text evidence="1">The sequence shown here is derived from an EMBL/GenBank/DDBJ whole genome shotgun (WGS) entry which is preliminary data.</text>
</comment>
<evidence type="ECO:0000313" key="1">
    <source>
        <dbReference type="EMBL" id="GAG48601.1"/>
    </source>
</evidence>